<dbReference type="Pfam" id="PF20586">
    <property type="entry name" value="DUF6788"/>
    <property type="match status" value="1"/>
</dbReference>
<dbReference type="AlphaFoldDB" id="A0A2N3G6S0"/>
<dbReference type="Proteomes" id="UP000233654">
    <property type="component" value="Unassembled WGS sequence"/>
</dbReference>
<sequence length="115" mass="13181">MRKFEKKRAALMDGLLATDKLAVGTLARAKRPCGNARCKKCAKGPSHEQVVLYYTNEKGKRTSRFVRRGEEAEFERASARYHEYREALRELKHLNSEEIDLIGALKQSRSITRKG</sequence>
<comment type="caution">
    <text evidence="2">The sequence shown here is derived from an EMBL/GenBank/DDBJ whole genome shotgun (WGS) entry which is preliminary data.</text>
</comment>
<protein>
    <recommendedName>
        <fullName evidence="1">DUF6788 domain-containing protein</fullName>
    </recommendedName>
</protein>
<name>A0A2N3G6S0_9ACTN</name>
<evidence type="ECO:0000259" key="1">
    <source>
        <dbReference type="Pfam" id="PF20586"/>
    </source>
</evidence>
<reference evidence="2 3" key="1">
    <citation type="journal article" date="2017" name="ISME J.">
        <title>Potential for microbial H2 and metal transformations associated with novel bacteria and archaea in deep terrestrial subsurface sediments.</title>
        <authorList>
            <person name="Hernsdorf A.W."/>
            <person name="Amano Y."/>
            <person name="Miyakawa K."/>
            <person name="Ise K."/>
            <person name="Suzuki Y."/>
            <person name="Anantharaman K."/>
            <person name="Probst A."/>
            <person name="Burstein D."/>
            <person name="Thomas B.C."/>
            <person name="Banfield J.F."/>
        </authorList>
    </citation>
    <scope>NUCLEOTIDE SEQUENCE [LARGE SCALE GENOMIC DNA]</scope>
    <source>
        <strain evidence="2">HGW-Actinobacteria-3</strain>
    </source>
</reference>
<dbReference type="EMBL" id="PHEX01000021">
    <property type="protein sequence ID" value="PKQ28318.1"/>
    <property type="molecule type" value="Genomic_DNA"/>
</dbReference>
<dbReference type="InterPro" id="IPR046738">
    <property type="entry name" value="DUF6788"/>
</dbReference>
<proteinExistence type="predicted"/>
<evidence type="ECO:0000313" key="3">
    <source>
        <dbReference type="Proteomes" id="UP000233654"/>
    </source>
</evidence>
<feature type="domain" description="DUF6788" evidence="1">
    <location>
        <begin position="14"/>
        <end position="75"/>
    </location>
</feature>
<gene>
    <name evidence="2" type="ORF">CVT63_03345</name>
</gene>
<accession>A0A2N3G6S0</accession>
<evidence type="ECO:0000313" key="2">
    <source>
        <dbReference type="EMBL" id="PKQ28318.1"/>
    </source>
</evidence>
<organism evidence="2 3">
    <name type="scientific">Candidatus Anoxymicrobium japonicum</name>
    <dbReference type="NCBI Taxonomy" id="2013648"/>
    <lineage>
        <taxon>Bacteria</taxon>
        <taxon>Bacillati</taxon>
        <taxon>Actinomycetota</taxon>
        <taxon>Candidatus Geothermincolia</taxon>
        <taxon>Candidatus Geothermincolales</taxon>
        <taxon>Candidatus Anoxymicrobiaceae</taxon>
        <taxon>Candidatus Anoxymicrobium</taxon>
    </lineage>
</organism>